<dbReference type="AlphaFoldDB" id="A0A3N5CFU1"/>
<accession>A0A3N5CFU1</accession>
<dbReference type="EMBL" id="RKRK01000002">
    <property type="protein sequence ID" value="RPF58125.1"/>
    <property type="molecule type" value="Genomic_DNA"/>
</dbReference>
<dbReference type="GO" id="GO:0016776">
    <property type="term" value="F:phosphotransferase activity, phosphate group as acceptor"/>
    <property type="evidence" value="ECO:0007669"/>
    <property type="project" value="UniProtKB-UniRule"/>
</dbReference>
<dbReference type="NCBIfam" id="NF003742">
    <property type="entry name" value="PRK05339.1"/>
    <property type="match status" value="1"/>
</dbReference>
<evidence type="ECO:0000256" key="5">
    <source>
        <dbReference type="HAMAP-Rule" id="MF_00921"/>
    </source>
</evidence>
<dbReference type="Pfam" id="PF03618">
    <property type="entry name" value="Kinase-PPPase"/>
    <property type="match status" value="1"/>
</dbReference>
<dbReference type="OrthoDB" id="9782201at2"/>
<reference evidence="6 7" key="1">
    <citation type="submission" date="2018-11" db="EMBL/GenBank/DDBJ databases">
        <title>Genomic Encyclopedia of Type Strains, Phase IV (KMG-IV): sequencing the most valuable type-strain genomes for metagenomic binning, comparative biology and taxonomic classification.</title>
        <authorList>
            <person name="Goeker M."/>
        </authorList>
    </citation>
    <scope>NUCLEOTIDE SEQUENCE [LARGE SCALE GENOMIC DNA]</scope>
    <source>
        <strain evidence="6 7">DSM 29158</strain>
    </source>
</reference>
<keyword evidence="1 5" id="KW-0723">Serine/threonine-protein kinase</keyword>
<comment type="catalytic activity">
    <reaction evidence="5">
        <text>N(tele)-phospho-L-histidyl/O-phospho-L-threonyl-[pyruvate, phosphate dikinase] + phosphate + H(+) = N(tele)-phospho-L-histidyl/L-threonyl-[pyruvate, phosphate dikinase] + diphosphate</text>
        <dbReference type="Rhea" id="RHEA:43696"/>
        <dbReference type="Rhea" id="RHEA-COMP:10650"/>
        <dbReference type="Rhea" id="RHEA-COMP:10651"/>
        <dbReference type="ChEBI" id="CHEBI:15378"/>
        <dbReference type="ChEBI" id="CHEBI:30013"/>
        <dbReference type="ChEBI" id="CHEBI:33019"/>
        <dbReference type="ChEBI" id="CHEBI:43474"/>
        <dbReference type="ChEBI" id="CHEBI:61977"/>
        <dbReference type="ChEBI" id="CHEBI:83586"/>
        <dbReference type="EC" id="2.7.4.27"/>
    </reaction>
</comment>
<evidence type="ECO:0000256" key="4">
    <source>
        <dbReference type="ARBA" id="ARBA00022777"/>
    </source>
</evidence>
<gene>
    <name evidence="6" type="ORF">EDD62_0765</name>
</gene>
<dbReference type="PANTHER" id="PTHR31756">
    <property type="entry name" value="PYRUVATE, PHOSPHATE DIKINASE REGULATORY PROTEIN 1, CHLOROPLASTIC"/>
    <property type="match status" value="1"/>
</dbReference>
<organism evidence="6 7">
    <name type="scientific">Abyssicoccus albus</name>
    <dbReference type="NCBI Taxonomy" id="1817405"/>
    <lineage>
        <taxon>Bacteria</taxon>
        <taxon>Bacillati</taxon>
        <taxon>Bacillota</taxon>
        <taxon>Bacilli</taxon>
        <taxon>Bacillales</taxon>
        <taxon>Abyssicoccaceae</taxon>
    </lineage>
</organism>
<comment type="similarity">
    <text evidence="5">Belongs to the pyruvate, phosphate/water dikinase regulatory protein family. PDRP subfamily.</text>
</comment>
<dbReference type="Proteomes" id="UP000277108">
    <property type="component" value="Unassembled WGS sequence"/>
</dbReference>
<keyword evidence="2 5" id="KW-0808">Transferase</keyword>
<sequence>MIEIMVLSDSVGETAESVIDACTAQFNIDEESLTLTRIPYIKSTDQLNVLYDIEDVQNTIIVYTFVVPEIKSHVVRIADELGIVAIDLMNPLLDVLSTKLGQSPKKKPGLVHRLDEEYFKKIDAIEFAVKYDDGRDVTGLDKADIVLIGISRTSKTPLSQYLAHKSYKVMNVPLVPEVDPPEELFNIDPNKCIALKIDSVKLNEIRKERLKQLGLDDHVSYARSERIEEELEHFHCVVERLQCEVIDVSHRAIEETANLIIKIIRKKRGAHENTRG</sequence>
<evidence type="ECO:0000256" key="3">
    <source>
        <dbReference type="ARBA" id="ARBA00022741"/>
    </source>
</evidence>
<dbReference type="GO" id="GO:0004674">
    <property type="term" value="F:protein serine/threonine kinase activity"/>
    <property type="evidence" value="ECO:0007669"/>
    <property type="project" value="UniProtKB-UniRule"/>
</dbReference>
<dbReference type="InterPro" id="IPR026565">
    <property type="entry name" value="PPDK_reg"/>
</dbReference>
<keyword evidence="3 5" id="KW-0547">Nucleotide-binding</keyword>
<comment type="caution">
    <text evidence="6">The sequence shown here is derived from an EMBL/GenBank/DDBJ whole genome shotgun (WGS) entry which is preliminary data.</text>
</comment>
<evidence type="ECO:0000313" key="7">
    <source>
        <dbReference type="Proteomes" id="UP000277108"/>
    </source>
</evidence>
<dbReference type="RefSeq" id="WP_123807587.1">
    <property type="nucleotide sequence ID" value="NZ_RKRK01000002.1"/>
</dbReference>
<dbReference type="PANTHER" id="PTHR31756:SF3">
    <property type="entry name" value="PYRUVATE, PHOSPHATE DIKINASE REGULATORY PROTEIN 1, CHLOROPLASTIC"/>
    <property type="match status" value="1"/>
</dbReference>
<evidence type="ECO:0000256" key="2">
    <source>
        <dbReference type="ARBA" id="ARBA00022679"/>
    </source>
</evidence>
<dbReference type="HAMAP" id="MF_00921">
    <property type="entry name" value="PDRP"/>
    <property type="match status" value="1"/>
</dbReference>
<name>A0A3N5CFU1_9BACL</name>
<dbReference type="EC" id="2.7.11.32" evidence="5"/>
<keyword evidence="7" id="KW-1185">Reference proteome</keyword>
<protein>
    <recommendedName>
        <fullName evidence="5">Putative pyruvate, phosphate dikinase regulatory protein</fullName>
        <shortName evidence="5">PPDK regulatory protein</shortName>
        <ecNumber evidence="5">2.7.11.32</ecNumber>
        <ecNumber evidence="5">2.7.4.27</ecNumber>
    </recommendedName>
</protein>
<comment type="function">
    <text evidence="5">Bifunctional serine/threonine kinase and phosphorylase involved in the regulation of the pyruvate, phosphate dikinase (PPDK) by catalyzing its phosphorylation/dephosphorylation.</text>
</comment>
<keyword evidence="4 5" id="KW-0418">Kinase</keyword>
<comment type="catalytic activity">
    <reaction evidence="5">
        <text>N(tele)-phospho-L-histidyl/L-threonyl-[pyruvate, phosphate dikinase] + ADP = N(tele)-phospho-L-histidyl/O-phospho-L-threonyl-[pyruvate, phosphate dikinase] + AMP + H(+)</text>
        <dbReference type="Rhea" id="RHEA:43692"/>
        <dbReference type="Rhea" id="RHEA-COMP:10650"/>
        <dbReference type="Rhea" id="RHEA-COMP:10651"/>
        <dbReference type="ChEBI" id="CHEBI:15378"/>
        <dbReference type="ChEBI" id="CHEBI:30013"/>
        <dbReference type="ChEBI" id="CHEBI:61977"/>
        <dbReference type="ChEBI" id="CHEBI:83586"/>
        <dbReference type="ChEBI" id="CHEBI:456215"/>
        <dbReference type="ChEBI" id="CHEBI:456216"/>
        <dbReference type="EC" id="2.7.11.32"/>
    </reaction>
</comment>
<proteinExistence type="inferred from homology"/>
<dbReference type="EC" id="2.7.4.27" evidence="5"/>
<evidence type="ECO:0000256" key="1">
    <source>
        <dbReference type="ARBA" id="ARBA00022527"/>
    </source>
</evidence>
<dbReference type="InterPro" id="IPR005177">
    <property type="entry name" value="Kinase-pyrophosphorylase"/>
</dbReference>
<evidence type="ECO:0000313" key="6">
    <source>
        <dbReference type="EMBL" id="RPF58125.1"/>
    </source>
</evidence>
<dbReference type="GO" id="GO:0043531">
    <property type="term" value="F:ADP binding"/>
    <property type="evidence" value="ECO:0007669"/>
    <property type="project" value="UniProtKB-UniRule"/>
</dbReference>
<dbReference type="GO" id="GO:0005524">
    <property type="term" value="F:ATP binding"/>
    <property type="evidence" value="ECO:0007669"/>
    <property type="project" value="InterPro"/>
</dbReference>
<feature type="binding site" evidence="5">
    <location>
        <begin position="149"/>
        <end position="156"/>
    </location>
    <ligand>
        <name>ADP</name>
        <dbReference type="ChEBI" id="CHEBI:456216"/>
    </ligand>
</feature>